<proteinExistence type="predicted"/>
<keyword evidence="1" id="KW-0812">Transmembrane</keyword>
<accession>A0AAX4NH77</accession>
<name>A0AAX4NH77_9ARCH</name>
<dbReference type="AlphaFoldDB" id="A0AAX4NH77"/>
<reference evidence="2 3" key="1">
    <citation type="submission" date="2023-09" db="EMBL/GenBank/DDBJ databases">
        <authorList>
            <person name="Golyshina O.V."/>
            <person name="Lunev E.A."/>
            <person name="Bargiela R."/>
            <person name="Gaines M.C."/>
            <person name="Daum B."/>
            <person name="Bale N.J."/>
            <person name="Koenen M."/>
            <person name="Sinninghe Damst J.S."/>
            <person name="Yakimov M."/>
            <person name="Golyshin P.N."/>
        </authorList>
    </citation>
    <scope>NUCLEOTIDE SEQUENCE [LARGE SCALE GENOMIC DNA]</scope>
    <source>
        <strain evidence="2 3">M1</strain>
    </source>
</reference>
<evidence type="ECO:0008006" key="4">
    <source>
        <dbReference type="Google" id="ProtNLM"/>
    </source>
</evidence>
<dbReference type="GeneID" id="95968023"/>
<evidence type="ECO:0000313" key="2">
    <source>
        <dbReference type="EMBL" id="WYY00703.1"/>
    </source>
</evidence>
<dbReference type="RefSeq" id="WP_393971036.1">
    <property type="nucleotide sequence ID" value="NZ_CP133772.1"/>
</dbReference>
<feature type="transmembrane region" description="Helical" evidence="1">
    <location>
        <begin position="30"/>
        <end position="48"/>
    </location>
</feature>
<evidence type="ECO:0000313" key="3">
    <source>
        <dbReference type="Proteomes" id="UP001451606"/>
    </source>
</evidence>
<protein>
    <recommendedName>
        <fullName evidence="4">DUF1616 domain-containing protein</fullName>
    </recommendedName>
</protein>
<dbReference type="Proteomes" id="UP001451606">
    <property type="component" value="Chromosome"/>
</dbReference>
<keyword evidence="3" id="KW-1185">Reference proteome</keyword>
<organism evidence="2 3">
    <name type="scientific">Oxyplasma meridianum</name>
    <dbReference type="NCBI Taxonomy" id="3073602"/>
    <lineage>
        <taxon>Archaea</taxon>
        <taxon>Methanobacteriati</taxon>
        <taxon>Thermoplasmatota</taxon>
        <taxon>Thermoplasmata</taxon>
        <taxon>Thermoplasmatales</taxon>
        <taxon>Thermoplasmataceae</taxon>
        <taxon>Oxyplasma</taxon>
    </lineage>
</organism>
<feature type="transmembrane region" description="Helical" evidence="1">
    <location>
        <begin position="54"/>
        <end position="75"/>
    </location>
</feature>
<keyword evidence="1" id="KW-0472">Membrane</keyword>
<sequence>MAKKPEEPLFVEPEFNEREFLETEKDRAKSTIVVFLIGALLGILSAYLDLLGYAYLSVLLIIVFILFIAKMLQAMNIRIPKRTSHKFYTYAVLFFSWLIFWIIFLNAPFHTLTGPQFTSLEYDNSGTWTAVPNHSGTYNVPSGPVSYKMYAYYIHPFNVTMNYVPAGGTSPISISSNLHNNYLYFNLTGNAGTTYDVYIHWYSNSNVKQTPFELTISVS</sequence>
<feature type="transmembrane region" description="Helical" evidence="1">
    <location>
        <begin position="87"/>
        <end position="109"/>
    </location>
</feature>
<evidence type="ECO:0000256" key="1">
    <source>
        <dbReference type="SAM" id="Phobius"/>
    </source>
</evidence>
<dbReference type="EMBL" id="CP133772">
    <property type="protein sequence ID" value="WYY00703.1"/>
    <property type="molecule type" value="Genomic_DNA"/>
</dbReference>
<keyword evidence="1" id="KW-1133">Transmembrane helix</keyword>
<gene>
    <name evidence="2" type="ORF">OXIME_001286</name>
</gene>
<dbReference type="KEGG" id="omr:OXIME_001286"/>